<evidence type="ECO:0008006" key="5">
    <source>
        <dbReference type="Google" id="ProtNLM"/>
    </source>
</evidence>
<feature type="chain" id="PRO_5046388814" description="Secreted protein" evidence="2">
    <location>
        <begin position="23"/>
        <end position="162"/>
    </location>
</feature>
<proteinExistence type="predicted"/>
<dbReference type="EMBL" id="JANVAD010000005">
    <property type="protein sequence ID" value="MCS6523173.1"/>
    <property type="molecule type" value="Genomic_DNA"/>
</dbReference>
<dbReference type="Proteomes" id="UP001652264">
    <property type="component" value="Unassembled WGS sequence"/>
</dbReference>
<dbReference type="PROSITE" id="PS51257">
    <property type="entry name" value="PROKAR_LIPOPROTEIN"/>
    <property type="match status" value="1"/>
</dbReference>
<keyword evidence="2" id="KW-0732">Signal</keyword>
<evidence type="ECO:0000256" key="1">
    <source>
        <dbReference type="SAM" id="MobiDB-lite"/>
    </source>
</evidence>
<feature type="compositionally biased region" description="Basic and acidic residues" evidence="1">
    <location>
        <begin position="105"/>
        <end position="115"/>
    </location>
</feature>
<dbReference type="RefSeq" id="WP_141860180.1">
    <property type="nucleotide sequence ID" value="NZ_BMNV01000007.1"/>
</dbReference>
<reference evidence="3 4" key="1">
    <citation type="submission" date="2022-08" db="EMBL/GenBank/DDBJ databases">
        <title>Taxonomy of Curtobacterium flaccumfaciens.</title>
        <authorList>
            <person name="Osdaghi E."/>
            <person name="Taghavi S.M."/>
            <person name="Hamidizade M."/>
            <person name="Abachi H."/>
            <person name="Fazliarab A."/>
            <person name="Baeyen S."/>
            <person name="Portier P."/>
            <person name="Van Vaerenbergh J."/>
            <person name="Jacques M.-A."/>
        </authorList>
    </citation>
    <scope>NUCLEOTIDE SEQUENCE [LARGE SCALE GENOMIC DNA]</scope>
    <source>
        <strain evidence="3 4">LMG8786T</strain>
    </source>
</reference>
<feature type="region of interest" description="Disordered" evidence="1">
    <location>
        <begin position="55"/>
        <end position="115"/>
    </location>
</feature>
<dbReference type="GeneID" id="95322939"/>
<comment type="caution">
    <text evidence="3">The sequence shown here is derived from an EMBL/GenBank/DDBJ whole genome shotgun (WGS) entry which is preliminary data.</text>
</comment>
<keyword evidence="4" id="KW-1185">Reference proteome</keyword>
<name>A0ABT2HIS4_9MICO</name>
<sequence>MITTKTVLGVVAAALLAPALLAGCSSSGTTTKPSSQSSANSKAAEDAAFGDCIRSKGFEWDDSGDTGDSTTATLPDGASPEAFDEAITACSKQVSPDGQAGAAELPHDPKADRALGECVRRQGFEDYPDDAQGQAAYEPEDATAFGPVEKACLAEAYDVEVN</sequence>
<evidence type="ECO:0000313" key="4">
    <source>
        <dbReference type="Proteomes" id="UP001652264"/>
    </source>
</evidence>
<gene>
    <name evidence="3" type="ORF">NYQ28_11405</name>
</gene>
<evidence type="ECO:0000313" key="3">
    <source>
        <dbReference type="EMBL" id="MCS6523173.1"/>
    </source>
</evidence>
<accession>A0ABT2HIS4</accession>
<evidence type="ECO:0000256" key="2">
    <source>
        <dbReference type="SAM" id="SignalP"/>
    </source>
</evidence>
<organism evidence="3 4">
    <name type="scientific">Curtobacterium citreum</name>
    <dbReference type="NCBI Taxonomy" id="2036"/>
    <lineage>
        <taxon>Bacteria</taxon>
        <taxon>Bacillati</taxon>
        <taxon>Actinomycetota</taxon>
        <taxon>Actinomycetes</taxon>
        <taxon>Micrococcales</taxon>
        <taxon>Microbacteriaceae</taxon>
        <taxon>Curtobacterium</taxon>
    </lineage>
</organism>
<protein>
    <recommendedName>
        <fullName evidence="5">Secreted protein</fullName>
    </recommendedName>
</protein>
<feature type="signal peptide" evidence="2">
    <location>
        <begin position="1"/>
        <end position="22"/>
    </location>
</feature>